<reference evidence="7 8" key="1">
    <citation type="journal article" date="2016" name="Front. Microbiol.">
        <title>Genomic Resource of Rice Seed Associated Bacteria.</title>
        <authorList>
            <person name="Midha S."/>
            <person name="Bansal K."/>
            <person name="Sharma S."/>
            <person name="Kumar N."/>
            <person name="Patil P.P."/>
            <person name="Chaudhry V."/>
            <person name="Patil P.B."/>
        </authorList>
    </citation>
    <scope>NUCLEOTIDE SEQUENCE [LARGE SCALE GENOMIC DNA]</scope>
    <source>
        <strain evidence="7 8">NS220</strain>
    </source>
</reference>
<evidence type="ECO:0000256" key="2">
    <source>
        <dbReference type="ARBA" id="ARBA00022723"/>
    </source>
</evidence>
<evidence type="ECO:0000259" key="6">
    <source>
        <dbReference type="Pfam" id="PF03738"/>
    </source>
</evidence>
<feature type="domain" description="Glutathionylspermidine synthase pre-ATP-grasp-like" evidence="6">
    <location>
        <begin position="12"/>
        <end position="432"/>
    </location>
</feature>
<protein>
    <submittedName>
        <fullName evidence="7">Glutathionylspermidine synthase</fullName>
    </submittedName>
</protein>
<dbReference type="SUPFAM" id="SSF52440">
    <property type="entry name" value="PreATP-grasp domain"/>
    <property type="match status" value="1"/>
</dbReference>
<organism evidence="7 8">
    <name type="scientific">Microbacterium testaceum</name>
    <name type="common">Aureobacterium testaceum</name>
    <name type="synonym">Brevibacterium testaceum</name>
    <dbReference type="NCBI Taxonomy" id="2033"/>
    <lineage>
        <taxon>Bacteria</taxon>
        <taxon>Bacillati</taxon>
        <taxon>Actinomycetota</taxon>
        <taxon>Actinomycetes</taxon>
        <taxon>Micrococcales</taxon>
        <taxon>Microbacteriaceae</taxon>
        <taxon>Microbacterium</taxon>
    </lineage>
</organism>
<keyword evidence="4" id="KW-0067">ATP-binding</keyword>
<dbReference type="PATRIC" id="fig|2033.6.peg.2214"/>
<dbReference type="GO" id="GO:0046872">
    <property type="term" value="F:metal ion binding"/>
    <property type="evidence" value="ECO:0007669"/>
    <property type="project" value="UniProtKB-KW"/>
</dbReference>
<dbReference type="RefSeq" id="WP_058623209.1">
    <property type="nucleotide sequence ID" value="NZ_LDRT01000033.1"/>
</dbReference>
<evidence type="ECO:0000256" key="5">
    <source>
        <dbReference type="ARBA" id="ARBA00022842"/>
    </source>
</evidence>
<dbReference type="AlphaFoldDB" id="A0A147EYM5"/>
<evidence type="ECO:0000313" key="7">
    <source>
        <dbReference type="EMBL" id="KTR95383.1"/>
    </source>
</evidence>
<name>A0A147EYM5_MICTE</name>
<sequence length="434" mass="49022">MRRIELVPRPDWERTIKQSGLIYSRSLRDDGSAVEYWNDGAAYVFTLSEVEALEQQTEELHRMCREAAAYMASGELGHLGLTPQAFEFAQWSLEQDEPDVYARFDLAYSGDGSPAKMLEYNADTPTGLIEASLTQWFWLQDRIKSGVFPADTDQWNGLHEALVERWRVLLHRSLSEGEGGRLFVAHSDADVYGEDWDTVAYMRDLAGEAGWEHTGIEMKDIGWHHGARQFVGVPEPWGSSRSVNALPGDAPETQYPVIRNLFKLYPWEDIVSGDDRVVGDQEFGALLIAGRGLFGRWYEPAWKMFLSNKLLLVALWRLFPDHPNLLPAYADGPNGMTDYVVKPVFGREGDGIRVHRADGSVTTNGQEYRREGTGRERVWQQYHELPDFPGSNGSNHPVLGSWVVNDEAYGVGIRESDGPITDYFCRFAPNIIEG</sequence>
<gene>
    <name evidence="7" type="ORF">NS220_06200</name>
</gene>
<evidence type="ECO:0000256" key="4">
    <source>
        <dbReference type="ARBA" id="ARBA00022840"/>
    </source>
</evidence>
<accession>A0A147EYM5</accession>
<dbReference type="Gene3D" id="3.30.1490.330">
    <property type="match status" value="1"/>
</dbReference>
<dbReference type="EMBL" id="LDRT01000033">
    <property type="protein sequence ID" value="KTR95383.1"/>
    <property type="molecule type" value="Genomic_DNA"/>
</dbReference>
<dbReference type="InterPro" id="IPR005494">
    <property type="entry name" value="GSPS_pre-ATP-grasp-like_dom"/>
</dbReference>
<dbReference type="Proteomes" id="UP000075025">
    <property type="component" value="Unassembled WGS sequence"/>
</dbReference>
<dbReference type="OrthoDB" id="9765517at2"/>
<evidence type="ECO:0000256" key="1">
    <source>
        <dbReference type="ARBA" id="ARBA00022598"/>
    </source>
</evidence>
<keyword evidence="1" id="KW-0436">Ligase</keyword>
<dbReference type="GO" id="GO:0005524">
    <property type="term" value="F:ATP binding"/>
    <property type="evidence" value="ECO:0007669"/>
    <property type="project" value="UniProtKB-KW"/>
</dbReference>
<dbReference type="SUPFAM" id="SSF56059">
    <property type="entry name" value="Glutathione synthetase ATP-binding domain-like"/>
    <property type="match status" value="1"/>
</dbReference>
<proteinExistence type="predicted"/>
<keyword evidence="5" id="KW-0460">Magnesium</keyword>
<dbReference type="Pfam" id="PF03738">
    <property type="entry name" value="GSP_synth"/>
    <property type="match status" value="1"/>
</dbReference>
<dbReference type="InterPro" id="IPR016185">
    <property type="entry name" value="PreATP-grasp_dom_sf"/>
</dbReference>
<evidence type="ECO:0000256" key="3">
    <source>
        <dbReference type="ARBA" id="ARBA00022741"/>
    </source>
</evidence>
<dbReference type="GO" id="GO:0016874">
    <property type="term" value="F:ligase activity"/>
    <property type="evidence" value="ECO:0007669"/>
    <property type="project" value="UniProtKB-KW"/>
</dbReference>
<keyword evidence="2" id="KW-0479">Metal-binding</keyword>
<comment type="caution">
    <text evidence="7">The sequence shown here is derived from an EMBL/GenBank/DDBJ whole genome shotgun (WGS) entry which is preliminary data.</text>
</comment>
<keyword evidence="3" id="KW-0547">Nucleotide-binding</keyword>
<evidence type="ECO:0000313" key="8">
    <source>
        <dbReference type="Proteomes" id="UP000075025"/>
    </source>
</evidence>